<dbReference type="Gene3D" id="1.10.10.10">
    <property type="entry name" value="Winged helix-like DNA-binding domain superfamily/Winged helix DNA-binding domain"/>
    <property type="match status" value="1"/>
</dbReference>
<feature type="domain" description="HTH luxR-type" evidence="1">
    <location>
        <begin position="273"/>
        <end position="324"/>
    </location>
</feature>
<reference evidence="2" key="1">
    <citation type="submission" date="2015-08" db="EMBL/GenBank/DDBJ databases">
        <authorList>
            <person name="Babu N.S."/>
            <person name="Beckwith C.J."/>
            <person name="Beseler K.G."/>
            <person name="Brison A."/>
            <person name="Carone J.V."/>
            <person name="Caskin T.P."/>
            <person name="Diamond M."/>
            <person name="Durham M.E."/>
            <person name="Foxe J.M."/>
            <person name="Go M."/>
            <person name="Henderson B.A."/>
            <person name="Jones I.B."/>
            <person name="McGettigan J.A."/>
            <person name="Micheletti S.J."/>
            <person name="Nasrallah M.E."/>
            <person name="Ortiz D."/>
            <person name="Piller C.R."/>
            <person name="Privatt S.R."/>
            <person name="Schneider S.L."/>
            <person name="Sharp S."/>
            <person name="Smith T.C."/>
            <person name="Stanton J.D."/>
            <person name="Ullery H.E."/>
            <person name="Wilson R.J."/>
            <person name="Serrano M.G."/>
            <person name="Buck G."/>
            <person name="Lee V."/>
            <person name="Wang Y."/>
            <person name="Carvalho R."/>
            <person name="Voegtly L."/>
            <person name="Shi R."/>
            <person name="Duckworth R."/>
            <person name="Johnson A."/>
            <person name="Loviza R."/>
            <person name="Walstead R."/>
            <person name="Shah Z."/>
            <person name="Kiflezghi M."/>
            <person name="Wade K."/>
            <person name="Ball S.L."/>
            <person name="Bradley K.W."/>
            <person name="Asai D.J."/>
            <person name="Bowman C.A."/>
            <person name="Russell D.A."/>
            <person name="Pope W.H."/>
            <person name="Jacobs-Sera D."/>
            <person name="Hendrix R.W."/>
            <person name="Hatfull G.F."/>
        </authorList>
    </citation>
    <scope>NUCLEOTIDE SEQUENCE</scope>
</reference>
<accession>A0A2P2BZT9</accession>
<evidence type="ECO:0000313" key="2">
    <source>
        <dbReference type="EMBL" id="CUR55251.1"/>
    </source>
</evidence>
<dbReference type="InterPro" id="IPR036388">
    <property type="entry name" value="WH-like_DNA-bd_sf"/>
</dbReference>
<dbReference type="InterPro" id="IPR000792">
    <property type="entry name" value="Tscrpt_reg_LuxR_C"/>
</dbReference>
<dbReference type="EMBL" id="CZKA01000017">
    <property type="protein sequence ID" value="CUR55251.1"/>
    <property type="molecule type" value="Genomic_DNA"/>
</dbReference>
<dbReference type="AlphaFoldDB" id="A0A2P2BZT9"/>
<evidence type="ECO:0000259" key="1">
    <source>
        <dbReference type="SMART" id="SM00421"/>
    </source>
</evidence>
<dbReference type="GO" id="GO:0006355">
    <property type="term" value="P:regulation of DNA-templated transcription"/>
    <property type="evidence" value="ECO:0007669"/>
    <property type="project" value="InterPro"/>
</dbReference>
<sequence>MSRRPAASVLAALGVPAELERLHQRILPLSGSTLGVLASRLVTTPEDLEGELSRLVDFGLVELVDDRVRVLSPSGLVATMVATEAELAARSRERLEDLALAIPHLVAAASRPAPGEVAEVADLDGEVTSGGNPLKLLRALVENSRGDLLWFRPDAWRIPRESAVAEVIAAAVRSGRRSRAIYPELAVREAPEALQVRADAGEEIRVVPELPTRLIVIGTTHAVLPEPLGHADEPRLLIRQPAIVGALSMLFESTWSHATPVPGFEARRSQAHARHLLLRQLAAGAKDEQIARTMGLSLRTVRRRVAELLDEFHVETRFQAGVEAARRGLL</sequence>
<gene>
    <name evidence="2" type="ORF">NOCA2240023</name>
</gene>
<dbReference type="GO" id="GO:0003677">
    <property type="term" value="F:DNA binding"/>
    <property type="evidence" value="ECO:0007669"/>
    <property type="project" value="InterPro"/>
</dbReference>
<proteinExistence type="predicted"/>
<organism evidence="2">
    <name type="scientific">metagenome</name>
    <dbReference type="NCBI Taxonomy" id="256318"/>
    <lineage>
        <taxon>unclassified sequences</taxon>
        <taxon>metagenomes</taxon>
    </lineage>
</organism>
<dbReference type="SMART" id="SM00421">
    <property type="entry name" value="HTH_LUXR"/>
    <property type="match status" value="1"/>
</dbReference>
<protein>
    <submittedName>
        <fullName evidence="2">Helix-turn-helix, type 11 domain protein</fullName>
    </submittedName>
</protein>
<name>A0A2P2BZT9_9ZZZZ</name>
<dbReference type="InterPro" id="IPR016032">
    <property type="entry name" value="Sig_transdc_resp-reg_C-effctor"/>
</dbReference>
<dbReference type="SUPFAM" id="SSF46894">
    <property type="entry name" value="C-terminal effector domain of the bipartite response regulators"/>
    <property type="match status" value="1"/>
</dbReference>